<evidence type="ECO:0000313" key="1">
    <source>
        <dbReference type="EMBL" id="EOZ96970.1"/>
    </source>
</evidence>
<dbReference type="STRING" id="1189612.A33Q_1888"/>
<evidence type="ECO:0000313" key="2">
    <source>
        <dbReference type="Proteomes" id="UP000006073"/>
    </source>
</evidence>
<keyword evidence="2" id="KW-1185">Reference proteome</keyword>
<accession>S2DIE3</accession>
<reference evidence="1 2" key="1">
    <citation type="journal article" date="2013" name="Genome Announc.">
        <title>Draft Genome Sequence of Indibacter alkaliphilus Strain LW1T, Isolated from Lonar Lake, a Haloalkaline Lake in the Buldana District of Maharashtra, India.</title>
        <authorList>
            <person name="Singh A."/>
            <person name="Kumar Jangir P."/>
            <person name="Sharma R."/>
            <person name="Singh A."/>
            <person name="Kumar Pinnaka A."/>
            <person name="Shivaji S."/>
        </authorList>
    </citation>
    <scope>NUCLEOTIDE SEQUENCE [LARGE SCALE GENOMIC DNA]</scope>
    <source>
        <strain evidence="2">CCUG 57479 / KCTC 22604 / LW1</strain>
    </source>
</reference>
<protein>
    <submittedName>
        <fullName evidence="1">Uncharacterized protein</fullName>
    </submittedName>
</protein>
<sequence>MKMIKRIINRLSLASELVEKFFDWKFDKNQFLSHEGK</sequence>
<organism evidence="1 2">
    <name type="scientific">Indibacter alkaliphilus (strain CCUG 57479 / KCTC 22604 / LW1)</name>
    <dbReference type="NCBI Taxonomy" id="1189612"/>
    <lineage>
        <taxon>Bacteria</taxon>
        <taxon>Pseudomonadati</taxon>
        <taxon>Bacteroidota</taxon>
        <taxon>Cytophagia</taxon>
        <taxon>Cytophagales</taxon>
        <taxon>Cyclobacteriaceae</taxon>
    </lineage>
</organism>
<gene>
    <name evidence="1" type="ORF">A33Q_1888</name>
</gene>
<comment type="caution">
    <text evidence="1">The sequence shown here is derived from an EMBL/GenBank/DDBJ whole genome shotgun (WGS) entry which is preliminary data.</text>
</comment>
<proteinExistence type="predicted"/>
<name>S2DIE3_INDAL</name>
<dbReference type="EMBL" id="ALWO02000031">
    <property type="protein sequence ID" value="EOZ96970.1"/>
    <property type="molecule type" value="Genomic_DNA"/>
</dbReference>
<dbReference type="Proteomes" id="UP000006073">
    <property type="component" value="Unassembled WGS sequence"/>
</dbReference>
<dbReference type="AlphaFoldDB" id="S2DIE3"/>